<dbReference type="Gene3D" id="1.20.120.530">
    <property type="entry name" value="GntR ligand-binding domain-like"/>
    <property type="match status" value="1"/>
</dbReference>
<proteinExistence type="predicted"/>
<dbReference type="AlphaFoldDB" id="A0A1I2BR92"/>
<dbReference type="GO" id="GO:0003700">
    <property type="term" value="F:DNA-binding transcription factor activity"/>
    <property type="evidence" value="ECO:0007669"/>
    <property type="project" value="InterPro"/>
</dbReference>
<dbReference type="InterPro" id="IPR036388">
    <property type="entry name" value="WH-like_DNA-bd_sf"/>
</dbReference>
<keyword evidence="3" id="KW-0804">Transcription</keyword>
<gene>
    <name evidence="5" type="ORF">SAMN05216574_104236</name>
</gene>
<dbReference type="Gene3D" id="1.10.10.10">
    <property type="entry name" value="Winged helix-like DNA-binding domain superfamily/Winged helix DNA-binding domain"/>
    <property type="match status" value="1"/>
</dbReference>
<evidence type="ECO:0000256" key="2">
    <source>
        <dbReference type="ARBA" id="ARBA00023125"/>
    </source>
</evidence>
<sequence length="235" mass="25546">MSGPDALTRSVLADQVKERLLEGILDGSYPPDSRIVETAVAKEFGTSQAPVREALRGLEALGLIAITPFRGARVRRLDTEELLEAYVVRSTIEVLGARLAMANLTEADVSALLAIGEDMHRAADAGDGRALAIMDASLHEKIMQVSGNRTLLRVWRSLEPLSRTYITLLGPHSDPRWTCSLHDPILEAVGRRDAEAVVRAIETHFDEVRERLAGHLAEVAEQQVHGAESQATGTS</sequence>
<dbReference type="STRING" id="1798228.SAMN05216574_104236"/>
<dbReference type="InterPro" id="IPR000524">
    <property type="entry name" value="Tscrpt_reg_HTH_GntR"/>
</dbReference>
<name>A0A1I2BR92_9ACTN</name>
<dbReference type="InterPro" id="IPR008920">
    <property type="entry name" value="TF_FadR/GntR_C"/>
</dbReference>
<dbReference type="PANTHER" id="PTHR43537">
    <property type="entry name" value="TRANSCRIPTIONAL REGULATOR, GNTR FAMILY"/>
    <property type="match status" value="1"/>
</dbReference>
<keyword evidence="2 5" id="KW-0238">DNA-binding</keyword>
<protein>
    <submittedName>
        <fullName evidence="5">DNA-binding transcriptional regulator, GntR family</fullName>
    </submittedName>
</protein>
<dbReference type="PANTHER" id="PTHR43537:SF24">
    <property type="entry name" value="GLUCONATE OPERON TRANSCRIPTIONAL REPRESSOR"/>
    <property type="match status" value="1"/>
</dbReference>
<evidence type="ECO:0000256" key="3">
    <source>
        <dbReference type="ARBA" id="ARBA00023163"/>
    </source>
</evidence>
<organism evidence="5 6">
    <name type="scientific">Blastococcus tunisiensis</name>
    <dbReference type="NCBI Taxonomy" id="1798228"/>
    <lineage>
        <taxon>Bacteria</taxon>
        <taxon>Bacillati</taxon>
        <taxon>Actinomycetota</taxon>
        <taxon>Actinomycetes</taxon>
        <taxon>Geodermatophilales</taxon>
        <taxon>Geodermatophilaceae</taxon>
        <taxon>Blastococcus</taxon>
    </lineage>
</organism>
<keyword evidence="1" id="KW-0805">Transcription regulation</keyword>
<evidence type="ECO:0000313" key="5">
    <source>
        <dbReference type="EMBL" id="SFE58358.1"/>
    </source>
</evidence>
<feature type="domain" description="HTH gntR-type" evidence="4">
    <location>
        <begin position="10"/>
        <end position="77"/>
    </location>
</feature>
<evidence type="ECO:0000259" key="4">
    <source>
        <dbReference type="PROSITE" id="PS50949"/>
    </source>
</evidence>
<dbReference type="SMART" id="SM00895">
    <property type="entry name" value="FCD"/>
    <property type="match status" value="1"/>
</dbReference>
<dbReference type="Pfam" id="PF07729">
    <property type="entry name" value="FCD"/>
    <property type="match status" value="1"/>
</dbReference>
<dbReference type="InterPro" id="IPR011711">
    <property type="entry name" value="GntR_C"/>
</dbReference>
<evidence type="ECO:0000256" key="1">
    <source>
        <dbReference type="ARBA" id="ARBA00023015"/>
    </source>
</evidence>
<dbReference type="SMART" id="SM00345">
    <property type="entry name" value="HTH_GNTR"/>
    <property type="match status" value="1"/>
</dbReference>
<dbReference type="CDD" id="cd07377">
    <property type="entry name" value="WHTH_GntR"/>
    <property type="match status" value="1"/>
</dbReference>
<accession>A0A1I2BR92</accession>
<dbReference type="GO" id="GO:0003677">
    <property type="term" value="F:DNA binding"/>
    <property type="evidence" value="ECO:0007669"/>
    <property type="project" value="UniProtKB-KW"/>
</dbReference>
<dbReference type="PROSITE" id="PS50949">
    <property type="entry name" value="HTH_GNTR"/>
    <property type="match status" value="1"/>
</dbReference>
<keyword evidence="6" id="KW-1185">Reference proteome</keyword>
<dbReference type="SUPFAM" id="SSF48008">
    <property type="entry name" value="GntR ligand-binding domain-like"/>
    <property type="match status" value="1"/>
</dbReference>
<dbReference type="RefSeq" id="WP_092196125.1">
    <property type="nucleotide sequence ID" value="NZ_FOND01000004.1"/>
</dbReference>
<dbReference type="SUPFAM" id="SSF46785">
    <property type="entry name" value="Winged helix' DNA-binding domain"/>
    <property type="match status" value="1"/>
</dbReference>
<dbReference type="InterPro" id="IPR036390">
    <property type="entry name" value="WH_DNA-bd_sf"/>
</dbReference>
<dbReference type="EMBL" id="FOND01000004">
    <property type="protein sequence ID" value="SFE58358.1"/>
    <property type="molecule type" value="Genomic_DNA"/>
</dbReference>
<evidence type="ECO:0000313" key="6">
    <source>
        <dbReference type="Proteomes" id="UP000198589"/>
    </source>
</evidence>
<dbReference type="Proteomes" id="UP000198589">
    <property type="component" value="Unassembled WGS sequence"/>
</dbReference>
<dbReference type="Pfam" id="PF00392">
    <property type="entry name" value="GntR"/>
    <property type="match status" value="1"/>
</dbReference>
<reference evidence="6" key="1">
    <citation type="submission" date="2016-10" db="EMBL/GenBank/DDBJ databases">
        <authorList>
            <person name="Varghese N."/>
            <person name="Submissions S."/>
        </authorList>
    </citation>
    <scope>NUCLEOTIDE SEQUENCE [LARGE SCALE GENOMIC DNA]</scope>
    <source>
        <strain evidence="6">DSM 46838</strain>
    </source>
</reference>
<dbReference type="OrthoDB" id="4164516at2"/>